<evidence type="ECO:0000313" key="4">
    <source>
        <dbReference type="Proteomes" id="UP000230956"/>
    </source>
</evidence>
<dbReference type="Proteomes" id="UP000230956">
    <property type="component" value="Unassembled WGS sequence"/>
</dbReference>
<dbReference type="PANTHER" id="PTHR10996">
    <property type="entry name" value="2-HYDROXYACID DEHYDROGENASE-RELATED"/>
    <property type="match status" value="1"/>
</dbReference>
<evidence type="ECO:0000259" key="2">
    <source>
        <dbReference type="Pfam" id="PF02826"/>
    </source>
</evidence>
<feature type="domain" description="D-isomer specific 2-hydroxyacid dehydrogenase NAD-binding" evidence="2">
    <location>
        <begin position="150"/>
        <end position="230"/>
    </location>
</feature>
<dbReference type="GO" id="GO:0030267">
    <property type="term" value="F:glyoxylate reductase (NADPH) activity"/>
    <property type="evidence" value="ECO:0007669"/>
    <property type="project" value="TreeGrafter"/>
</dbReference>
<dbReference type="GO" id="GO:0016618">
    <property type="term" value="F:hydroxypyruvate reductase [NAD(P)H] activity"/>
    <property type="evidence" value="ECO:0007669"/>
    <property type="project" value="TreeGrafter"/>
</dbReference>
<evidence type="ECO:0000256" key="1">
    <source>
        <dbReference type="ARBA" id="ARBA00023002"/>
    </source>
</evidence>
<dbReference type="SUPFAM" id="SSF52283">
    <property type="entry name" value="Formate/glycerate dehydrogenase catalytic domain-like"/>
    <property type="match status" value="1"/>
</dbReference>
<dbReference type="Gene3D" id="3.40.50.720">
    <property type="entry name" value="NAD(P)-binding Rossmann-like Domain"/>
    <property type="match status" value="2"/>
</dbReference>
<dbReference type="InterPro" id="IPR036291">
    <property type="entry name" value="NAD(P)-bd_dom_sf"/>
</dbReference>
<protein>
    <recommendedName>
        <fullName evidence="2">D-isomer specific 2-hydroxyacid dehydrogenase NAD-binding domain-containing protein</fullName>
    </recommendedName>
</protein>
<dbReference type="PROSITE" id="PS00065">
    <property type="entry name" value="D_2_HYDROXYACID_DH_1"/>
    <property type="match status" value="1"/>
</dbReference>
<comment type="caution">
    <text evidence="3">The sequence shown here is derived from an EMBL/GenBank/DDBJ whole genome shotgun (WGS) entry which is preliminary data.</text>
</comment>
<accession>A0A2M7T868</accession>
<dbReference type="GO" id="GO:0051287">
    <property type="term" value="F:NAD binding"/>
    <property type="evidence" value="ECO:0007669"/>
    <property type="project" value="InterPro"/>
</dbReference>
<dbReference type="InterPro" id="IPR006140">
    <property type="entry name" value="D-isomer_DH_NAD-bd"/>
</dbReference>
<proteinExistence type="predicted"/>
<dbReference type="InterPro" id="IPR029752">
    <property type="entry name" value="D-isomer_DH_CS1"/>
</dbReference>
<dbReference type="AlphaFoldDB" id="A0A2M7T868"/>
<dbReference type="EMBL" id="PFNG01000125">
    <property type="protein sequence ID" value="PIZ39274.1"/>
    <property type="molecule type" value="Genomic_DNA"/>
</dbReference>
<name>A0A2M7T868_9ACTN</name>
<sequence length="275" mass="31139">MPVLHQNHKCIRAGFPDLGSRQHISYIKPVYDSWGLETMRILVTGDVLVPKTVHEFEDHNIAVIRKPADLREKDLIEAIKNVDGYILGGSEKVTGAVINAAECLKAIIFWGTQPDTFFTDEAMNKIKQRRITLETTGSSINAVAEMTVFLLGSALRDIPYLVEKVYSGVWEQAKGTEIKGKTLGIVGMGRIGQTVAKRLSGFELQEVLYYDVRRSEKAEQELGVRFVDLPAHDKILVHTTRCVRHKRKRHRTERNSLRADGTGLKRAIIRRIMRH</sequence>
<organism evidence="3 4">
    <name type="scientific">Candidatus Aquicultor secundus</name>
    <dbReference type="NCBI Taxonomy" id="1973895"/>
    <lineage>
        <taxon>Bacteria</taxon>
        <taxon>Bacillati</taxon>
        <taxon>Actinomycetota</taxon>
        <taxon>Candidatus Aquicultoria</taxon>
        <taxon>Candidatus Aquicultorales</taxon>
        <taxon>Candidatus Aquicultoraceae</taxon>
        <taxon>Candidatus Aquicultor</taxon>
    </lineage>
</organism>
<dbReference type="GO" id="GO:0005829">
    <property type="term" value="C:cytosol"/>
    <property type="evidence" value="ECO:0007669"/>
    <property type="project" value="TreeGrafter"/>
</dbReference>
<dbReference type="Pfam" id="PF02826">
    <property type="entry name" value="2-Hacid_dh_C"/>
    <property type="match status" value="1"/>
</dbReference>
<dbReference type="SUPFAM" id="SSF51735">
    <property type="entry name" value="NAD(P)-binding Rossmann-fold domains"/>
    <property type="match status" value="1"/>
</dbReference>
<gene>
    <name evidence="3" type="ORF">COY37_05225</name>
</gene>
<evidence type="ECO:0000313" key="3">
    <source>
        <dbReference type="EMBL" id="PIZ39274.1"/>
    </source>
</evidence>
<reference evidence="4" key="1">
    <citation type="submission" date="2017-09" db="EMBL/GenBank/DDBJ databases">
        <title>Depth-based differentiation of microbial function through sediment-hosted aquifers and enrichment of novel symbionts in the deep terrestrial subsurface.</title>
        <authorList>
            <person name="Probst A.J."/>
            <person name="Ladd B."/>
            <person name="Jarett J.K."/>
            <person name="Geller-Mcgrath D.E."/>
            <person name="Sieber C.M.K."/>
            <person name="Emerson J.B."/>
            <person name="Anantharaman K."/>
            <person name="Thomas B.C."/>
            <person name="Malmstrom R."/>
            <person name="Stieglmeier M."/>
            <person name="Klingl A."/>
            <person name="Woyke T."/>
            <person name="Ryan C.M."/>
            <person name="Banfield J.F."/>
        </authorList>
    </citation>
    <scope>NUCLEOTIDE SEQUENCE [LARGE SCALE GENOMIC DNA]</scope>
</reference>
<dbReference type="InterPro" id="IPR050223">
    <property type="entry name" value="D-isomer_2-hydroxyacid_DH"/>
</dbReference>
<dbReference type="PANTHER" id="PTHR10996:SF283">
    <property type="entry name" value="GLYOXYLATE_HYDROXYPYRUVATE REDUCTASE B"/>
    <property type="match status" value="1"/>
</dbReference>
<keyword evidence="1" id="KW-0560">Oxidoreductase</keyword>